<reference evidence="1" key="1">
    <citation type="submission" date="2021-01" db="EMBL/GenBank/DDBJ databases">
        <title>Whole genome shotgun sequence of Rugosimonospora africana NBRC 104875.</title>
        <authorList>
            <person name="Komaki H."/>
            <person name="Tamura T."/>
        </authorList>
    </citation>
    <scope>NUCLEOTIDE SEQUENCE</scope>
    <source>
        <strain evidence="1">NBRC 104875</strain>
    </source>
</reference>
<comment type="caution">
    <text evidence="1">The sequence shown here is derived from an EMBL/GenBank/DDBJ whole genome shotgun (WGS) entry which is preliminary data.</text>
</comment>
<dbReference type="AlphaFoldDB" id="A0A8J3QMB5"/>
<protein>
    <submittedName>
        <fullName evidence="1">Uncharacterized protein</fullName>
    </submittedName>
</protein>
<dbReference type="Proteomes" id="UP000642748">
    <property type="component" value="Unassembled WGS sequence"/>
</dbReference>
<accession>A0A8J3QMB5</accession>
<evidence type="ECO:0000313" key="1">
    <source>
        <dbReference type="EMBL" id="GIH13231.1"/>
    </source>
</evidence>
<dbReference type="EMBL" id="BONZ01000013">
    <property type="protein sequence ID" value="GIH13231.1"/>
    <property type="molecule type" value="Genomic_DNA"/>
</dbReference>
<name>A0A8J3QMB5_9ACTN</name>
<keyword evidence="2" id="KW-1185">Reference proteome</keyword>
<sequence>MYRLEPVPYVRQRPPDDHAHRVVEVGALHLDFEADRLDAPTNVQFYRSARSGAGGVARLGRVDIRSVSHNEPS</sequence>
<evidence type="ECO:0000313" key="2">
    <source>
        <dbReference type="Proteomes" id="UP000642748"/>
    </source>
</evidence>
<organism evidence="1 2">
    <name type="scientific">Rugosimonospora africana</name>
    <dbReference type="NCBI Taxonomy" id="556532"/>
    <lineage>
        <taxon>Bacteria</taxon>
        <taxon>Bacillati</taxon>
        <taxon>Actinomycetota</taxon>
        <taxon>Actinomycetes</taxon>
        <taxon>Micromonosporales</taxon>
        <taxon>Micromonosporaceae</taxon>
        <taxon>Rugosimonospora</taxon>
    </lineage>
</organism>
<gene>
    <name evidence="1" type="ORF">Raf01_14030</name>
</gene>
<proteinExistence type="predicted"/>